<organism evidence="1 2">
    <name type="scientific">Methylomonas koyamae</name>
    <dbReference type="NCBI Taxonomy" id="702114"/>
    <lineage>
        <taxon>Bacteria</taxon>
        <taxon>Pseudomonadati</taxon>
        <taxon>Pseudomonadota</taxon>
        <taxon>Gammaproteobacteria</taxon>
        <taxon>Methylococcales</taxon>
        <taxon>Methylococcaceae</taxon>
        <taxon>Methylomonas</taxon>
    </lineage>
</organism>
<protein>
    <recommendedName>
        <fullName evidence="3">Rod shape-determining protein MreB</fullName>
    </recommendedName>
</protein>
<name>A0A177N3X8_9GAMM</name>
<dbReference type="InterPro" id="IPR056546">
    <property type="entry name" value="MreB_MamK-like"/>
</dbReference>
<reference evidence="1 2" key="1">
    <citation type="submission" date="2016-03" db="EMBL/GenBank/DDBJ databases">
        <authorList>
            <person name="Ploux O."/>
        </authorList>
    </citation>
    <scope>NUCLEOTIDE SEQUENCE [LARGE SCALE GENOMIC DNA]</scope>
    <source>
        <strain evidence="1 2">R-45378</strain>
    </source>
</reference>
<gene>
    <name evidence="1" type="ORF">A1507_02495</name>
</gene>
<dbReference type="RefSeq" id="WP_064041939.1">
    <property type="nucleotide sequence ID" value="NZ_LUUJ01000110.1"/>
</dbReference>
<proteinExistence type="predicted"/>
<comment type="caution">
    <text evidence="1">The sequence shown here is derived from an EMBL/GenBank/DDBJ whole genome shotgun (WGS) entry which is preliminary data.</text>
</comment>
<dbReference type="EMBL" id="LUUJ01000110">
    <property type="protein sequence ID" value="OAI12374.1"/>
    <property type="molecule type" value="Genomic_DNA"/>
</dbReference>
<dbReference type="OrthoDB" id="8612466at2"/>
<dbReference type="Proteomes" id="UP000077857">
    <property type="component" value="Unassembled WGS sequence"/>
</dbReference>
<dbReference type="Pfam" id="PF06723">
    <property type="entry name" value="MreB_Mbl"/>
    <property type="match status" value="1"/>
</dbReference>
<dbReference type="AlphaFoldDB" id="A0A177N3X8"/>
<sequence>MLDYFRNTLYIAITSELIEITHAETGRKLAEAPLLAIETKRGRDSIIAVGSMAKQLAGKPNVRIENGFQHPRTLLADFAIAEQTLRYLIKQALPKRFFFAKPHVVLHPLAMLEGGLTQIEIRAFAELASIAGASRAYVWQGPSLTTEQLRKRSFPEQGRLLFP</sequence>
<accession>A0A177N3X8</accession>
<dbReference type="Gene3D" id="3.30.420.40">
    <property type="match status" value="1"/>
</dbReference>
<evidence type="ECO:0000313" key="1">
    <source>
        <dbReference type="EMBL" id="OAI12374.1"/>
    </source>
</evidence>
<evidence type="ECO:0008006" key="3">
    <source>
        <dbReference type="Google" id="ProtNLM"/>
    </source>
</evidence>
<evidence type="ECO:0000313" key="2">
    <source>
        <dbReference type="Proteomes" id="UP000077857"/>
    </source>
</evidence>